<dbReference type="PANTHER" id="PTHR12149:SF8">
    <property type="entry name" value="PROTEIN-RIBULOSAMINE 3-KINASE"/>
    <property type="match status" value="1"/>
</dbReference>
<comment type="similarity">
    <text evidence="1">Belongs to the fructosamine kinase family.</text>
</comment>
<dbReference type="InterPro" id="IPR011009">
    <property type="entry name" value="Kinase-like_dom_sf"/>
</dbReference>
<keyword evidence="1" id="KW-0418">Kinase</keyword>
<organism evidence="2 3">
    <name type="scientific">Alkalibacillus salilacus</name>
    <dbReference type="NCBI Taxonomy" id="284582"/>
    <lineage>
        <taxon>Bacteria</taxon>
        <taxon>Bacillati</taxon>
        <taxon>Bacillota</taxon>
        <taxon>Bacilli</taxon>
        <taxon>Bacillales</taxon>
        <taxon>Bacillaceae</taxon>
        <taxon>Alkalibacillus</taxon>
    </lineage>
</organism>
<gene>
    <name evidence="2" type="ORF">J2S77_000738</name>
</gene>
<dbReference type="SUPFAM" id="SSF56112">
    <property type="entry name" value="Protein kinase-like (PK-like)"/>
    <property type="match status" value="1"/>
</dbReference>
<dbReference type="PANTHER" id="PTHR12149">
    <property type="entry name" value="FRUCTOSAMINE 3 KINASE-RELATED PROTEIN"/>
    <property type="match status" value="1"/>
</dbReference>
<reference evidence="2 3" key="1">
    <citation type="submission" date="2023-07" db="EMBL/GenBank/DDBJ databases">
        <title>Genomic Encyclopedia of Type Strains, Phase IV (KMG-IV): sequencing the most valuable type-strain genomes for metagenomic binning, comparative biology and taxonomic classification.</title>
        <authorList>
            <person name="Goeker M."/>
        </authorList>
    </citation>
    <scope>NUCLEOTIDE SEQUENCE [LARGE SCALE GENOMIC DNA]</scope>
    <source>
        <strain evidence="2 3">DSM 16460</strain>
    </source>
</reference>
<dbReference type="Proteomes" id="UP001224359">
    <property type="component" value="Unassembled WGS sequence"/>
</dbReference>
<sequence length="285" mass="33276">MSVRLEKIISDVTGESINRMKAVSGGDINDSYYVQTMDREYFVKVNKQGPEAFFNREVEGLNKINETNTINVPSMIDVNDHDDLSYLILEWIDAQKHGDERQLGEQIGQLHNRIHNHFGYPHFTYVGTLKQPNDLYGSWNKYYRDQRLLNQIQIGESLGVIKGEREKKIHQLLERIENLIPEKPDASYLHGDLWSGNWMFSKDGEPYVIDPSFLYGDRHFELAFTELFGGFSNKFYEGYRSTNHIEPYYSDVKPIYQLFYLLVHLNIFGEVYGSSVDRIVNYYVG</sequence>
<proteinExistence type="inferred from homology"/>
<evidence type="ECO:0000313" key="2">
    <source>
        <dbReference type="EMBL" id="MDQ0158782.1"/>
    </source>
</evidence>
<dbReference type="InterPro" id="IPR016477">
    <property type="entry name" value="Fructo-/Ketosamine-3-kinase"/>
</dbReference>
<accession>A0ABT9VCT7</accession>
<name>A0ABT9VCT7_9BACI</name>
<dbReference type="Pfam" id="PF03881">
    <property type="entry name" value="Fructosamin_kin"/>
    <property type="match status" value="1"/>
</dbReference>
<protein>
    <submittedName>
        <fullName evidence="2">Fructosamine-3-kinase</fullName>
    </submittedName>
</protein>
<dbReference type="RefSeq" id="WP_306974745.1">
    <property type="nucleotide sequence ID" value="NZ_JAUSTQ010000002.1"/>
</dbReference>
<evidence type="ECO:0000256" key="1">
    <source>
        <dbReference type="PIRNR" id="PIRNR006221"/>
    </source>
</evidence>
<evidence type="ECO:0000313" key="3">
    <source>
        <dbReference type="Proteomes" id="UP001224359"/>
    </source>
</evidence>
<dbReference type="PIRSF" id="PIRSF006221">
    <property type="entry name" value="Ketosamine-3-kinase"/>
    <property type="match status" value="1"/>
</dbReference>
<keyword evidence="3" id="KW-1185">Reference proteome</keyword>
<dbReference type="EMBL" id="JAUSTQ010000002">
    <property type="protein sequence ID" value="MDQ0158782.1"/>
    <property type="molecule type" value="Genomic_DNA"/>
</dbReference>
<dbReference type="Gene3D" id="3.90.1200.10">
    <property type="match status" value="1"/>
</dbReference>
<comment type="caution">
    <text evidence="2">The sequence shown here is derived from an EMBL/GenBank/DDBJ whole genome shotgun (WGS) entry which is preliminary data.</text>
</comment>
<keyword evidence="1" id="KW-0808">Transferase</keyword>
<dbReference type="Gene3D" id="3.30.200.20">
    <property type="entry name" value="Phosphorylase Kinase, domain 1"/>
    <property type="match status" value="1"/>
</dbReference>